<gene>
    <name evidence="3" type="ORF">SAMN05660706_107100</name>
</gene>
<dbReference type="Proteomes" id="UP000199584">
    <property type="component" value="Unassembled WGS sequence"/>
</dbReference>
<sequence length="159" mass="18090">MKRLLFGLAVFILGALTGAALTGISIGSQVDALYIENRALQDNLQVAEKELQQLRENSKTTHKRVISKITTRVAFSEECDYSEYERSTIELTVEKKVREWLKIISGQEVETINYQLVPRIVDNREMEVDGNKIQLKVNLVVIAENVVVYLEIIPIKDKV</sequence>
<keyword evidence="1" id="KW-0175">Coiled coil</keyword>
<dbReference type="STRING" id="39060.SAMN05660706_107100"/>
<protein>
    <recommendedName>
        <fullName evidence="2">Sporulation membrane protein YtrI C-terminal domain-containing protein</fullName>
    </recommendedName>
</protein>
<accession>A0A1I6D938</accession>
<dbReference type="EMBL" id="FOYM01000007">
    <property type="protein sequence ID" value="SFR01985.1"/>
    <property type="molecule type" value="Genomic_DNA"/>
</dbReference>
<dbReference type="OrthoDB" id="1787211at2"/>
<dbReference type="Pfam" id="PF26347">
    <property type="entry name" value="YtrI_sporulation"/>
    <property type="match status" value="1"/>
</dbReference>
<reference evidence="4" key="1">
    <citation type="submission" date="2016-10" db="EMBL/GenBank/DDBJ databases">
        <authorList>
            <person name="Varghese N."/>
            <person name="Submissions S."/>
        </authorList>
    </citation>
    <scope>NUCLEOTIDE SEQUENCE [LARGE SCALE GENOMIC DNA]</scope>
    <source>
        <strain evidence="4">DSM 3669</strain>
    </source>
</reference>
<organism evidence="3 4">
    <name type="scientific">Desulfoscipio geothermicus DSM 3669</name>
    <dbReference type="NCBI Taxonomy" id="1121426"/>
    <lineage>
        <taxon>Bacteria</taxon>
        <taxon>Bacillati</taxon>
        <taxon>Bacillota</taxon>
        <taxon>Clostridia</taxon>
        <taxon>Eubacteriales</taxon>
        <taxon>Desulfallaceae</taxon>
        <taxon>Desulfoscipio</taxon>
    </lineage>
</organism>
<name>A0A1I6D938_9FIRM</name>
<evidence type="ECO:0000313" key="4">
    <source>
        <dbReference type="Proteomes" id="UP000199584"/>
    </source>
</evidence>
<feature type="coiled-coil region" evidence="1">
    <location>
        <begin position="30"/>
        <end position="64"/>
    </location>
</feature>
<dbReference type="AlphaFoldDB" id="A0A1I6D938"/>
<feature type="domain" description="Sporulation membrane protein YtrI C-terminal" evidence="2">
    <location>
        <begin position="86"/>
        <end position="152"/>
    </location>
</feature>
<evidence type="ECO:0000313" key="3">
    <source>
        <dbReference type="EMBL" id="SFR01985.1"/>
    </source>
</evidence>
<evidence type="ECO:0000259" key="2">
    <source>
        <dbReference type="Pfam" id="PF26347"/>
    </source>
</evidence>
<dbReference type="RefSeq" id="WP_092482537.1">
    <property type="nucleotide sequence ID" value="NZ_FOYM01000007.1"/>
</dbReference>
<proteinExistence type="predicted"/>
<dbReference type="InterPro" id="IPR058620">
    <property type="entry name" value="YtrI_C"/>
</dbReference>
<evidence type="ECO:0000256" key="1">
    <source>
        <dbReference type="SAM" id="Coils"/>
    </source>
</evidence>
<keyword evidence="4" id="KW-1185">Reference proteome</keyword>